<comment type="similarity">
    <text evidence="4 10">Belongs to the HAD-like hydrolase superfamily. CbbY/CbbZ/Gph/YieH family.</text>
</comment>
<dbReference type="GO" id="GO:0005975">
    <property type="term" value="P:carbohydrate metabolic process"/>
    <property type="evidence" value="ECO:0007669"/>
    <property type="project" value="InterPro"/>
</dbReference>
<name>A0AA49IZH1_9PROT</name>
<dbReference type="EMBL" id="CP107246">
    <property type="protein sequence ID" value="WIM06509.1"/>
    <property type="molecule type" value="Genomic_DNA"/>
</dbReference>
<reference evidence="11" key="1">
    <citation type="journal article" date="2023" name="Nat. Microbiol.">
        <title>Enrichment and characterization of a nitric oxide-reducing microbial community in a continuous bioreactor.</title>
        <authorList>
            <person name="Garrido-Amador P."/>
            <person name="Stortenbeker N."/>
            <person name="Wessels H.J.C.T."/>
            <person name="Speth D.R."/>
            <person name="Garcia-Heredia I."/>
            <person name="Kartal B."/>
        </authorList>
    </citation>
    <scope>NUCLEOTIDE SEQUENCE</scope>
    <source>
        <strain evidence="11">MAG1</strain>
    </source>
</reference>
<dbReference type="Gene3D" id="3.40.50.1000">
    <property type="entry name" value="HAD superfamily/HAD-like"/>
    <property type="match status" value="1"/>
</dbReference>
<keyword evidence="7 10" id="KW-0378">Hydrolase</keyword>
<evidence type="ECO:0000256" key="1">
    <source>
        <dbReference type="ARBA" id="ARBA00000830"/>
    </source>
</evidence>
<dbReference type="InterPro" id="IPR023198">
    <property type="entry name" value="PGP-like_dom2"/>
</dbReference>
<comment type="pathway">
    <text evidence="3 10">Organic acid metabolism; glycolate biosynthesis; glycolate from 2-phosphoglycolate: step 1/1.</text>
</comment>
<dbReference type="GO" id="GO:0006281">
    <property type="term" value="P:DNA repair"/>
    <property type="evidence" value="ECO:0007669"/>
    <property type="project" value="TreeGrafter"/>
</dbReference>
<dbReference type="GO" id="GO:0046295">
    <property type="term" value="P:glycolate biosynthetic process"/>
    <property type="evidence" value="ECO:0007669"/>
    <property type="project" value="UniProtKB-UniRule"/>
</dbReference>
<dbReference type="Proteomes" id="UP001234916">
    <property type="component" value="Chromosome"/>
</dbReference>
<dbReference type="InterPro" id="IPR006439">
    <property type="entry name" value="HAD-SF_hydro_IA"/>
</dbReference>
<evidence type="ECO:0000256" key="6">
    <source>
        <dbReference type="ARBA" id="ARBA00022723"/>
    </source>
</evidence>
<keyword evidence="9 10" id="KW-0119">Carbohydrate metabolism</keyword>
<comment type="function">
    <text evidence="10">Specifically catalyzes the dephosphorylation of 2-phosphoglycolate. Is involved in the dissimilation of the intracellular 2-phosphoglycolate formed during the DNA repair of 3'-phosphoglycolate ends, a major class of DNA lesions induced by oxidative stress.</text>
</comment>
<feature type="binding site" evidence="10">
    <location>
        <position position="14"/>
    </location>
    <ligand>
        <name>Mg(2+)</name>
        <dbReference type="ChEBI" id="CHEBI:18420"/>
    </ligand>
</feature>
<dbReference type="SFLD" id="SFLDG01129">
    <property type="entry name" value="C1.5:_HAD__Beta-PGM__Phosphata"/>
    <property type="match status" value="1"/>
</dbReference>
<evidence type="ECO:0000256" key="2">
    <source>
        <dbReference type="ARBA" id="ARBA00001946"/>
    </source>
</evidence>
<dbReference type="NCBIfam" id="TIGR01449">
    <property type="entry name" value="PGP_bact"/>
    <property type="match status" value="1"/>
</dbReference>
<dbReference type="InterPro" id="IPR050155">
    <property type="entry name" value="HAD-like_hydrolase_sf"/>
</dbReference>
<dbReference type="Gene3D" id="1.10.150.240">
    <property type="entry name" value="Putative phosphatase, domain 2"/>
    <property type="match status" value="1"/>
</dbReference>
<dbReference type="GO" id="GO:0046872">
    <property type="term" value="F:metal ion binding"/>
    <property type="evidence" value="ECO:0007669"/>
    <property type="project" value="UniProtKB-KW"/>
</dbReference>
<dbReference type="AlphaFoldDB" id="A0AA49IZH1"/>
<dbReference type="InterPro" id="IPR036412">
    <property type="entry name" value="HAD-like_sf"/>
</dbReference>
<feature type="binding site" evidence="10">
    <location>
        <position position="171"/>
    </location>
    <ligand>
        <name>Mg(2+)</name>
        <dbReference type="ChEBI" id="CHEBI:18420"/>
    </ligand>
</feature>
<dbReference type="SFLD" id="SFLDS00003">
    <property type="entry name" value="Haloacid_Dehalogenase"/>
    <property type="match status" value="1"/>
</dbReference>
<evidence type="ECO:0000256" key="4">
    <source>
        <dbReference type="ARBA" id="ARBA00006171"/>
    </source>
</evidence>
<organism evidence="11">
    <name type="scientific">Candidatus Nitricoxidivorans perseverans</name>
    <dbReference type="NCBI Taxonomy" id="2975601"/>
    <lineage>
        <taxon>Bacteria</taxon>
        <taxon>Pseudomonadati</taxon>
        <taxon>Pseudomonadota</taxon>
        <taxon>Betaproteobacteria</taxon>
        <taxon>Nitrosomonadales</taxon>
        <taxon>Sterolibacteriaceae</taxon>
        <taxon>Candidatus Nitricoxidivorans</taxon>
    </lineage>
</organism>
<evidence type="ECO:0000313" key="11">
    <source>
        <dbReference type="EMBL" id="WIM06509.1"/>
    </source>
</evidence>
<evidence type="ECO:0000256" key="8">
    <source>
        <dbReference type="ARBA" id="ARBA00022842"/>
    </source>
</evidence>
<proteinExistence type="inferred from homology"/>
<evidence type="ECO:0000256" key="9">
    <source>
        <dbReference type="ARBA" id="ARBA00023277"/>
    </source>
</evidence>
<evidence type="ECO:0000256" key="10">
    <source>
        <dbReference type="HAMAP-Rule" id="MF_00495"/>
    </source>
</evidence>
<protein>
    <recommendedName>
        <fullName evidence="5 10">Phosphoglycolate phosphatase</fullName>
        <shortName evidence="10">PGP</shortName>
        <shortName evidence="10">PGPase</shortName>
        <ecNumber evidence="5 10">3.1.3.18</ecNumber>
    </recommendedName>
</protein>
<feature type="binding site" evidence="10">
    <location>
        <position position="12"/>
    </location>
    <ligand>
        <name>Mg(2+)</name>
        <dbReference type="ChEBI" id="CHEBI:18420"/>
    </ligand>
</feature>
<feature type="active site" description="Nucleophile" evidence="10">
    <location>
        <position position="12"/>
    </location>
</feature>
<dbReference type="SUPFAM" id="SSF56784">
    <property type="entry name" value="HAD-like"/>
    <property type="match status" value="1"/>
</dbReference>
<dbReference type="SFLD" id="SFLDG01135">
    <property type="entry name" value="C1.5.6:_HAD__Beta-PGM__Phospha"/>
    <property type="match status" value="1"/>
</dbReference>
<evidence type="ECO:0000256" key="5">
    <source>
        <dbReference type="ARBA" id="ARBA00013078"/>
    </source>
</evidence>
<dbReference type="HAMAP" id="MF_00495">
    <property type="entry name" value="GPH_hydrolase_bact"/>
    <property type="match status" value="1"/>
</dbReference>
<keyword evidence="8 10" id="KW-0460">Magnesium</keyword>
<dbReference type="KEGG" id="npv:OHM77_04380"/>
<evidence type="ECO:0000256" key="3">
    <source>
        <dbReference type="ARBA" id="ARBA00004818"/>
    </source>
</evidence>
<comment type="catalytic activity">
    <reaction evidence="1 10">
        <text>2-phosphoglycolate + H2O = glycolate + phosphate</text>
        <dbReference type="Rhea" id="RHEA:14369"/>
        <dbReference type="ChEBI" id="CHEBI:15377"/>
        <dbReference type="ChEBI" id="CHEBI:29805"/>
        <dbReference type="ChEBI" id="CHEBI:43474"/>
        <dbReference type="ChEBI" id="CHEBI:58033"/>
        <dbReference type="EC" id="3.1.3.18"/>
    </reaction>
</comment>
<evidence type="ECO:0000256" key="7">
    <source>
        <dbReference type="ARBA" id="ARBA00022801"/>
    </source>
</evidence>
<dbReference type="GO" id="GO:0005829">
    <property type="term" value="C:cytosol"/>
    <property type="evidence" value="ECO:0007669"/>
    <property type="project" value="TreeGrafter"/>
</dbReference>
<keyword evidence="6 10" id="KW-0479">Metal-binding</keyword>
<gene>
    <name evidence="11" type="primary">gph</name>
    <name evidence="11" type="ORF">OHM77_04380</name>
</gene>
<dbReference type="EC" id="3.1.3.18" evidence="5 10"/>
<comment type="cofactor">
    <cofactor evidence="2 10">
        <name>Mg(2+)</name>
        <dbReference type="ChEBI" id="CHEBI:18420"/>
    </cofactor>
</comment>
<dbReference type="PANTHER" id="PTHR43434">
    <property type="entry name" value="PHOSPHOGLYCOLATE PHOSPHATASE"/>
    <property type="match status" value="1"/>
</dbReference>
<dbReference type="NCBIfam" id="TIGR01549">
    <property type="entry name" value="HAD-SF-IA-v1"/>
    <property type="match status" value="1"/>
</dbReference>
<dbReference type="InterPro" id="IPR037512">
    <property type="entry name" value="PGPase_prok"/>
</dbReference>
<dbReference type="PANTHER" id="PTHR43434:SF23">
    <property type="entry name" value="PHOSPHOGLYCOLATE PHOSPHATASE"/>
    <property type="match status" value="1"/>
</dbReference>
<dbReference type="Pfam" id="PF00702">
    <property type="entry name" value="Hydrolase"/>
    <property type="match status" value="1"/>
</dbReference>
<dbReference type="InterPro" id="IPR023214">
    <property type="entry name" value="HAD_sf"/>
</dbReference>
<dbReference type="GO" id="GO:0008967">
    <property type="term" value="F:phosphoglycolate phosphatase activity"/>
    <property type="evidence" value="ECO:0007669"/>
    <property type="project" value="UniProtKB-UniRule"/>
</dbReference>
<sequence>MTQWTTEAVFFDLDGTLADTAPDLRAAMNRLLAEEERPTIPLARFRPHVSGGAPAMLGAAFGAKPEDPGYAELRLRFLDHYEAAPCAETRLFPGVPELLDALDARGIAWGIVTNKTERFTRLVAAALGLDARAACIVSGDAVPRPKPAPDPLLHACALAGIAPARSSYVGDDLRDIQAAKAAGMRAVAAAWGYLGDGPPAGEWGADDIIERPGALLDLL</sequence>
<dbReference type="NCBIfam" id="TIGR01509">
    <property type="entry name" value="HAD-SF-IA-v3"/>
    <property type="match status" value="1"/>
</dbReference>
<accession>A0AA49IZH1</accession>